<gene>
    <name evidence="1" type="ORF">Tci_916463</name>
</gene>
<comment type="caution">
    <text evidence="1">The sequence shown here is derived from an EMBL/GenBank/DDBJ whole genome shotgun (WGS) entry which is preliminary data.</text>
</comment>
<reference evidence="1" key="1">
    <citation type="journal article" date="2019" name="Sci. Rep.">
        <title>Draft genome of Tanacetum cinerariifolium, the natural source of mosquito coil.</title>
        <authorList>
            <person name="Yamashiro T."/>
            <person name="Shiraishi A."/>
            <person name="Satake H."/>
            <person name="Nakayama K."/>
        </authorList>
    </citation>
    <scope>NUCLEOTIDE SEQUENCE</scope>
</reference>
<feature type="non-terminal residue" evidence="1">
    <location>
        <position position="1"/>
    </location>
</feature>
<evidence type="ECO:0000313" key="1">
    <source>
        <dbReference type="EMBL" id="GFD44494.1"/>
    </source>
</evidence>
<accession>A0A699WJ91</accession>
<sequence>GGGALGRYAGNGSESAAIEAALHFEVGTVFFRSRSPGHLHRTASLARRAKAGESYRQRIGNRTGVGARQDEVAEIRERARSQRRVGVSRAVEVAPAGTIALGHHEGSEAGVGYGVVGTKA</sequence>
<organism evidence="1">
    <name type="scientific">Tanacetum cinerariifolium</name>
    <name type="common">Dalmatian daisy</name>
    <name type="synonym">Chrysanthemum cinerariifolium</name>
    <dbReference type="NCBI Taxonomy" id="118510"/>
    <lineage>
        <taxon>Eukaryota</taxon>
        <taxon>Viridiplantae</taxon>
        <taxon>Streptophyta</taxon>
        <taxon>Embryophyta</taxon>
        <taxon>Tracheophyta</taxon>
        <taxon>Spermatophyta</taxon>
        <taxon>Magnoliopsida</taxon>
        <taxon>eudicotyledons</taxon>
        <taxon>Gunneridae</taxon>
        <taxon>Pentapetalae</taxon>
        <taxon>asterids</taxon>
        <taxon>campanulids</taxon>
        <taxon>Asterales</taxon>
        <taxon>Asteraceae</taxon>
        <taxon>Asteroideae</taxon>
        <taxon>Anthemideae</taxon>
        <taxon>Anthemidinae</taxon>
        <taxon>Tanacetum</taxon>
    </lineage>
</organism>
<dbReference type="AlphaFoldDB" id="A0A699WJ91"/>
<name>A0A699WJ91_TANCI</name>
<protein>
    <submittedName>
        <fullName evidence="1">Uncharacterized protein</fullName>
    </submittedName>
</protein>
<proteinExistence type="predicted"/>
<dbReference type="EMBL" id="BKCJ011623889">
    <property type="protein sequence ID" value="GFD44494.1"/>
    <property type="molecule type" value="Genomic_DNA"/>
</dbReference>